<dbReference type="RefSeq" id="WP_010959634.1">
    <property type="nucleotide sequence ID" value="NC_002977.6"/>
</dbReference>
<evidence type="ECO:0000313" key="2">
    <source>
        <dbReference type="EMBL" id="AAU90515.1"/>
    </source>
</evidence>
<protein>
    <submittedName>
        <fullName evidence="2">Nucleotidyltransferase domain protein</fullName>
    </submittedName>
</protein>
<sequence>MSDDFGLSAEALEIVRGILNTAGDRIERVAVFGSRAAGRYKPNSDLDLVLYGSADDAVCDRLWTLFQESRLPFSVDIKSYGDIQHPPLRAHIDQTARTLFVRKDTDLTLFRPDTPAALQSLVANEHSADKQETSS</sequence>
<proteinExistence type="predicted"/>
<gene>
    <name evidence="2" type="ordered locus">MCA0270</name>
</gene>
<dbReference type="GO" id="GO:0016740">
    <property type="term" value="F:transferase activity"/>
    <property type="evidence" value="ECO:0007669"/>
    <property type="project" value="UniProtKB-KW"/>
</dbReference>
<dbReference type="Gene3D" id="3.30.460.10">
    <property type="entry name" value="Beta Polymerase, domain 2"/>
    <property type="match status" value="1"/>
</dbReference>
<dbReference type="Proteomes" id="UP000006821">
    <property type="component" value="Chromosome"/>
</dbReference>
<dbReference type="InterPro" id="IPR041633">
    <property type="entry name" value="Polbeta"/>
</dbReference>
<reference evidence="2 3" key="1">
    <citation type="journal article" date="2004" name="PLoS Biol.">
        <title>Genomic insights into methanotrophy: the complete genome sequence of Methylococcus capsulatus (Bath).</title>
        <authorList>
            <person name="Ward N.L."/>
            <person name="Larsen O."/>
            <person name="Sakwa J."/>
            <person name="Bruseth L."/>
            <person name="Khouri H.M."/>
            <person name="Durkin A.S."/>
            <person name="Dimitrov G."/>
            <person name="Jiang L."/>
            <person name="Scanlan D."/>
            <person name="Kang K.H."/>
            <person name="Lewis M.R."/>
            <person name="Nelson K.E."/>
            <person name="Methe B.A."/>
            <person name="Wu M."/>
            <person name="Heidelberg J.F."/>
            <person name="Paulsen I.T."/>
            <person name="Fouts D.E."/>
            <person name="Ravel J."/>
            <person name="Tettelin H."/>
            <person name="Ren Q."/>
            <person name="Read T.D."/>
            <person name="DeBoy R.T."/>
            <person name="Seshadri R."/>
            <person name="Salzberg S.L."/>
            <person name="Jensen H.B."/>
            <person name="Birkeland N.K."/>
            <person name="Nelson W.C."/>
            <person name="Dodson R.J."/>
            <person name="Grindhaug S.H."/>
            <person name="Holt I.E."/>
            <person name="Eidhammer I."/>
            <person name="Jonasen I."/>
            <person name="Vanaken S."/>
            <person name="Utterback T.R."/>
            <person name="Feldblyum T.V."/>
            <person name="Fraser C.M."/>
            <person name="Lillehaug J.R."/>
            <person name="Eisen J.A."/>
        </authorList>
    </citation>
    <scope>NUCLEOTIDE SEQUENCE [LARGE SCALE GENOMIC DNA]</scope>
    <source>
        <strain evidence="3">ATCC 33009 / NCIMB 11132 / Bath</strain>
    </source>
</reference>
<dbReference type="CDD" id="cd05403">
    <property type="entry name" value="NT_KNTase_like"/>
    <property type="match status" value="1"/>
</dbReference>
<accession>Q60C41</accession>
<organism evidence="2 3">
    <name type="scientific">Methylococcus capsulatus (strain ATCC 33009 / NCIMB 11132 / Bath)</name>
    <dbReference type="NCBI Taxonomy" id="243233"/>
    <lineage>
        <taxon>Bacteria</taxon>
        <taxon>Pseudomonadati</taxon>
        <taxon>Pseudomonadota</taxon>
        <taxon>Gammaproteobacteria</taxon>
        <taxon>Methylococcales</taxon>
        <taxon>Methylococcaceae</taxon>
        <taxon>Methylococcus</taxon>
    </lineage>
</organism>
<dbReference type="KEGG" id="mca:MCA0270"/>
<dbReference type="EMBL" id="AE017282">
    <property type="protein sequence ID" value="AAU90515.1"/>
    <property type="molecule type" value="Genomic_DNA"/>
</dbReference>
<dbReference type="AlphaFoldDB" id="Q60C41"/>
<dbReference type="InterPro" id="IPR043519">
    <property type="entry name" value="NT_sf"/>
</dbReference>
<dbReference type="HOGENOM" id="CLU_130257_5_1_6"/>
<evidence type="ECO:0000313" key="3">
    <source>
        <dbReference type="Proteomes" id="UP000006821"/>
    </source>
</evidence>
<dbReference type="SUPFAM" id="SSF81301">
    <property type="entry name" value="Nucleotidyltransferase"/>
    <property type="match status" value="1"/>
</dbReference>
<dbReference type="GeneID" id="88222613"/>
<dbReference type="STRING" id="243233.MCA0270"/>
<evidence type="ECO:0000259" key="1">
    <source>
        <dbReference type="Pfam" id="PF18765"/>
    </source>
</evidence>
<dbReference type="eggNOG" id="COG1669">
    <property type="taxonomic scope" value="Bacteria"/>
</dbReference>
<feature type="domain" description="Polymerase beta nucleotidyltransferase" evidence="1">
    <location>
        <begin position="24"/>
        <end position="104"/>
    </location>
</feature>
<keyword evidence="2" id="KW-0808">Transferase</keyword>
<dbReference type="Pfam" id="PF18765">
    <property type="entry name" value="Polbeta"/>
    <property type="match status" value="1"/>
</dbReference>
<name>Q60C41_METCA</name>